<keyword evidence="2" id="KW-1185">Reference proteome</keyword>
<dbReference type="InterPro" id="IPR003609">
    <property type="entry name" value="Pan_app"/>
</dbReference>
<evidence type="ECO:0000313" key="1">
    <source>
        <dbReference type="EMBL" id="CAK8992961.1"/>
    </source>
</evidence>
<dbReference type="Proteomes" id="UP001642464">
    <property type="component" value="Unassembled WGS sequence"/>
</dbReference>
<organism evidence="1 2">
    <name type="scientific">Durusdinium trenchii</name>
    <dbReference type="NCBI Taxonomy" id="1381693"/>
    <lineage>
        <taxon>Eukaryota</taxon>
        <taxon>Sar</taxon>
        <taxon>Alveolata</taxon>
        <taxon>Dinophyceae</taxon>
        <taxon>Suessiales</taxon>
        <taxon>Symbiodiniaceae</taxon>
        <taxon>Durusdinium</taxon>
    </lineage>
</organism>
<proteinExistence type="predicted"/>
<dbReference type="Pfam" id="PF00024">
    <property type="entry name" value="PAN_1"/>
    <property type="match status" value="1"/>
</dbReference>
<dbReference type="Gene3D" id="3.50.4.10">
    <property type="entry name" value="Hepatocyte Growth Factor"/>
    <property type="match status" value="1"/>
</dbReference>
<gene>
    <name evidence="1" type="ORF">SCF082_LOCUS3295</name>
</gene>
<accession>A0ABP0HTM9</accession>
<comment type="caution">
    <text evidence="1">The sequence shown here is derived from an EMBL/GenBank/DDBJ whole genome shotgun (WGS) entry which is preliminary data.</text>
</comment>
<dbReference type="SUPFAM" id="SSF57414">
    <property type="entry name" value="Hairpin loop containing domain-like"/>
    <property type="match status" value="1"/>
</dbReference>
<reference evidence="1 2" key="1">
    <citation type="submission" date="2024-02" db="EMBL/GenBank/DDBJ databases">
        <authorList>
            <person name="Chen Y."/>
            <person name="Shah S."/>
            <person name="Dougan E. K."/>
            <person name="Thang M."/>
            <person name="Chan C."/>
        </authorList>
    </citation>
    <scope>NUCLEOTIDE SEQUENCE [LARGE SCALE GENOMIC DNA]</scope>
</reference>
<evidence type="ECO:0000313" key="2">
    <source>
        <dbReference type="Proteomes" id="UP001642464"/>
    </source>
</evidence>
<sequence length="287" mass="30243">MMNPSDLEELLEEREASRKWSFPARVFVILGVVALAALFVLGVSFRGRGLSVETESDAFVSLRKKHHNHETCWEKGMYYGHPHKLPGTERTVEWNAFQCQQRCQVVDGCAHFSFWPHDGGCLLTGEESTLKAAPDGKPPKTGPKFCPSAVDAAQEAIAQVPDNDPSTGLPATDVVSSGIPQAESAWASSDSKDTSDVTAVVPPAGVNGTSCSKYPACVDVGITEGDCCPNAAAVTLGCCNGFPKAVEEVKIAKGSECSKFPACVALNISGGCCPTSTGLMLGCCAQI</sequence>
<protein>
    <submittedName>
        <fullName evidence="1">Cation channel sperm-associated protein 1</fullName>
    </submittedName>
</protein>
<name>A0ABP0HTM9_9DINO</name>
<dbReference type="EMBL" id="CAXAMM010001670">
    <property type="protein sequence ID" value="CAK8992961.1"/>
    <property type="molecule type" value="Genomic_DNA"/>
</dbReference>